<dbReference type="NCBIfam" id="TIGR01730">
    <property type="entry name" value="RND_mfp"/>
    <property type="match status" value="1"/>
</dbReference>
<dbReference type="Gene3D" id="2.40.30.170">
    <property type="match status" value="1"/>
</dbReference>
<evidence type="ECO:0000256" key="4">
    <source>
        <dbReference type="SAM" id="SignalP"/>
    </source>
</evidence>
<comment type="caution">
    <text evidence="6">The sequence shown here is derived from an EMBL/GenBank/DDBJ whole genome shotgun (WGS) entry which is preliminary data.</text>
</comment>
<dbReference type="InterPro" id="IPR006143">
    <property type="entry name" value="RND_pump_MFP"/>
</dbReference>
<dbReference type="InterPro" id="IPR058792">
    <property type="entry name" value="Beta-barrel_RND_2"/>
</dbReference>
<evidence type="ECO:0000256" key="2">
    <source>
        <dbReference type="ARBA" id="ARBA00022448"/>
    </source>
</evidence>
<sequence>MRRISKWLPGLTVLGVAVATATTLLGNASKPAAPASPTSSQSPANDPDSVSYPAGAAQLDMIRTASLTAQAMPVGEPLGARVTYDDDVTARVGVSVAARVKAIRAAAGEHVRAGQVLAELDAPDYSAAQADLAKARADETRKQQALERARTLVPGEAIAGRDMEAAQADYQQARAETVRAEQRLRALVPAGSRAGSQLLLTAPISGVISERNLSPALDVAPGMAAPLFVITQPQRLWLQLDVPESLLGQLRKGARVDVESDAWPGRHFSASLSEPGLVVDPNTRRVLVRARLDNRDGKLLPEMYVRATLLQDSGSAVQVPNSALVNRGVHTYVFVQRAPGQFRRLSVQMLTHGAEASYVAGVADGASIVTSGALLLDADLSARAGKAP</sequence>
<evidence type="ECO:0000256" key="1">
    <source>
        <dbReference type="ARBA" id="ARBA00009477"/>
    </source>
</evidence>
<feature type="region of interest" description="Disordered" evidence="3">
    <location>
        <begin position="28"/>
        <end position="53"/>
    </location>
</feature>
<feature type="domain" description="CusB-like beta-barrel" evidence="5">
    <location>
        <begin position="236"/>
        <end position="311"/>
    </location>
</feature>
<feature type="compositionally biased region" description="Low complexity" evidence="3">
    <location>
        <begin position="28"/>
        <end position="44"/>
    </location>
</feature>
<comment type="similarity">
    <text evidence="1">Belongs to the membrane fusion protein (MFP) (TC 8.A.1) family.</text>
</comment>
<proteinExistence type="inferred from homology"/>
<keyword evidence="4" id="KW-0732">Signal</keyword>
<dbReference type="EMBL" id="WWCM01000009">
    <property type="protein sequence ID" value="MYM40546.1"/>
    <property type="molecule type" value="Genomic_DNA"/>
</dbReference>
<dbReference type="Gene3D" id="1.10.287.470">
    <property type="entry name" value="Helix hairpin bin"/>
    <property type="match status" value="1"/>
</dbReference>
<feature type="chain" id="PRO_5046993173" evidence="4">
    <location>
        <begin position="22"/>
        <end position="388"/>
    </location>
</feature>
<organism evidence="6 7">
    <name type="scientific">Duganella qianjiadongensis</name>
    <dbReference type="NCBI Taxonomy" id="2692176"/>
    <lineage>
        <taxon>Bacteria</taxon>
        <taxon>Pseudomonadati</taxon>
        <taxon>Pseudomonadota</taxon>
        <taxon>Betaproteobacteria</taxon>
        <taxon>Burkholderiales</taxon>
        <taxon>Oxalobacteraceae</taxon>
        <taxon>Telluria group</taxon>
        <taxon>Duganella</taxon>
    </lineage>
</organism>
<protein>
    <submittedName>
        <fullName evidence="6">Efflux RND transporter periplasmic adaptor subunit</fullName>
    </submittedName>
</protein>
<reference evidence="6 7" key="1">
    <citation type="submission" date="2019-12" db="EMBL/GenBank/DDBJ databases">
        <title>Novel species isolated from a subtropical stream in China.</title>
        <authorList>
            <person name="Lu H."/>
        </authorList>
    </citation>
    <scope>NUCLEOTIDE SEQUENCE [LARGE SCALE GENOMIC DNA]</scope>
    <source>
        <strain evidence="6 7">CY13W</strain>
    </source>
</reference>
<dbReference type="InterPro" id="IPR051909">
    <property type="entry name" value="MFP_Cation_Efflux"/>
</dbReference>
<accession>A0ABW9VN40</accession>
<keyword evidence="7" id="KW-1185">Reference proteome</keyword>
<keyword evidence="2" id="KW-0813">Transport</keyword>
<gene>
    <name evidence="6" type="ORF">GTP27_14550</name>
</gene>
<dbReference type="Proteomes" id="UP000478090">
    <property type="component" value="Unassembled WGS sequence"/>
</dbReference>
<evidence type="ECO:0000313" key="7">
    <source>
        <dbReference type="Proteomes" id="UP000478090"/>
    </source>
</evidence>
<evidence type="ECO:0000256" key="3">
    <source>
        <dbReference type="SAM" id="MobiDB-lite"/>
    </source>
</evidence>
<evidence type="ECO:0000259" key="5">
    <source>
        <dbReference type="Pfam" id="PF25954"/>
    </source>
</evidence>
<dbReference type="Gene3D" id="2.40.420.20">
    <property type="match status" value="1"/>
</dbReference>
<name>A0ABW9VN40_9BURK</name>
<evidence type="ECO:0000313" key="6">
    <source>
        <dbReference type="EMBL" id="MYM40546.1"/>
    </source>
</evidence>
<dbReference type="Pfam" id="PF25954">
    <property type="entry name" value="Beta-barrel_RND_2"/>
    <property type="match status" value="1"/>
</dbReference>
<feature type="signal peptide" evidence="4">
    <location>
        <begin position="1"/>
        <end position="21"/>
    </location>
</feature>
<dbReference type="PANTHER" id="PTHR30097:SF4">
    <property type="entry name" value="SLR6042 PROTEIN"/>
    <property type="match status" value="1"/>
</dbReference>
<dbReference type="PANTHER" id="PTHR30097">
    <property type="entry name" value="CATION EFFLUX SYSTEM PROTEIN CUSB"/>
    <property type="match status" value="1"/>
</dbReference>
<dbReference type="SUPFAM" id="SSF111369">
    <property type="entry name" value="HlyD-like secretion proteins"/>
    <property type="match status" value="1"/>
</dbReference>
<dbReference type="RefSeq" id="WP_161039886.1">
    <property type="nucleotide sequence ID" value="NZ_WWCM01000009.1"/>
</dbReference>